<organism evidence="3 4">
    <name type="scientific">Mycolicibacterium porcinum</name>
    <dbReference type="NCBI Taxonomy" id="39693"/>
    <lineage>
        <taxon>Bacteria</taxon>
        <taxon>Bacillati</taxon>
        <taxon>Actinomycetota</taxon>
        <taxon>Actinomycetes</taxon>
        <taxon>Mycobacteriales</taxon>
        <taxon>Mycobacteriaceae</taxon>
        <taxon>Mycolicibacterium</taxon>
    </lineage>
</organism>
<evidence type="ECO:0000313" key="4">
    <source>
        <dbReference type="Proteomes" id="UP001558474"/>
    </source>
</evidence>
<evidence type="ECO:0000259" key="2">
    <source>
        <dbReference type="Pfam" id="PF02720"/>
    </source>
</evidence>
<evidence type="ECO:0000313" key="3">
    <source>
        <dbReference type="EMBL" id="MEX3737699.1"/>
    </source>
</evidence>
<gene>
    <name evidence="3" type="ORF">ABFW12_05570</name>
</gene>
<feature type="compositionally biased region" description="Pro residues" evidence="1">
    <location>
        <begin position="456"/>
        <end position="466"/>
    </location>
</feature>
<dbReference type="Proteomes" id="UP001558474">
    <property type="component" value="Unassembled WGS sequence"/>
</dbReference>
<dbReference type="RefSeq" id="WP_368572571.1">
    <property type="nucleotide sequence ID" value="NZ_JBDLOU010000008.1"/>
</dbReference>
<feature type="compositionally biased region" description="Basic and acidic residues" evidence="1">
    <location>
        <begin position="555"/>
        <end position="565"/>
    </location>
</feature>
<evidence type="ECO:0000256" key="1">
    <source>
        <dbReference type="SAM" id="MobiDB-lite"/>
    </source>
</evidence>
<dbReference type="InterPro" id="IPR003870">
    <property type="entry name" value="DUF222"/>
</dbReference>
<name>A0ABV3V956_9MYCO</name>
<dbReference type="InterPro" id="IPR003615">
    <property type="entry name" value="HNH_nuc"/>
</dbReference>
<dbReference type="Pfam" id="PF02720">
    <property type="entry name" value="DUF222"/>
    <property type="match status" value="1"/>
</dbReference>
<feature type="region of interest" description="Disordered" evidence="1">
    <location>
        <begin position="183"/>
        <end position="207"/>
    </location>
</feature>
<dbReference type="CDD" id="cd00085">
    <property type="entry name" value="HNHc"/>
    <property type="match status" value="1"/>
</dbReference>
<comment type="caution">
    <text evidence="3">The sequence shown here is derived from an EMBL/GenBank/DDBJ whole genome shotgun (WGS) entry which is preliminary data.</text>
</comment>
<feature type="compositionally biased region" description="Pro residues" evidence="1">
    <location>
        <begin position="524"/>
        <end position="533"/>
    </location>
</feature>
<accession>A0ABV3V956</accession>
<sequence length="565" mass="61977">MYVRIMQAGVVDAVAGLRAAFDAFAACEVSSLTWAELISVLDEYEALLCQLPAPLHRLLAQLQAEATPRELGAKSWNEVLRIRWRLSAPEAARRLGEAAVLGPRRAVTGQALPPALPVVAAAQAAGLLTGDHVRVLRDAINGLPPFVDHTTREQFEADLVRVAVGVGPKELKDTAELRLFLLDQDGPEPDDTERARKRGLSTGKQGRDAMTALTGNLTPEAAAVWEVLFAKFAAPGMCNPEDDEPCTCGTPTQAQIDNDHRSLAQRQHDALLVVGRIALMTDLGQLNGLPVSVIVRTTLRDLESRAGIGVSGGGTKIPIRDVIRMGTHASHYLAVFDQATGAALNYFRARRVASPAQRIVLIARDAGCTKPGCTVGVYGCQAHHGEADWAAGGHTNVDTLALACGPDNRQVHDDGGYTTTINAHGQVEWHPPPGLDHGQHRINYYHRPELLLTPPGSHPEPEPIPKSYPDNTETDQWDQDWDEDWVSPCDPDWDRQWNQQWDQEWERQLRPEPDLQPDPEWEPIPDPTQPPTWNPDWDNDFNPEPLDPRQPIGDHALEGKAVRGP</sequence>
<reference evidence="3 4" key="1">
    <citation type="submission" date="2024-04" db="EMBL/GenBank/DDBJ databases">
        <title>Genomic Markers of Mycobacteria.</title>
        <authorList>
            <person name="Soliman M.S."/>
            <person name="Elkholy A."/>
            <person name="Soliman N.S."/>
            <person name="Abbas A."/>
            <person name="Khayrat S."/>
            <person name="Shawky S."/>
        </authorList>
    </citation>
    <scope>NUCLEOTIDE SEQUENCE [LARGE SCALE GENOMIC DNA]</scope>
    <source>
        <strain evidence="3 4">Egy-CU-AM5</strain>
    </source>
</reference>
<feature type="region of interest" description="Disordered" evidence="1">
    <location>
        <begin position="449"/>
        <end position="565"/>
    </location>
</feature>
<proteinExistence type="predicted"/>
<dbReference type="EMBL" id="JBDLOU010000008">
    <property type="protein sequence ID" value="MEX3737699.1"/>
    <property type="molecule type" value="Genomic_DNA"/>
</dbReference>
<feature type="domain" description="DUF222" evidence="2">
    <location>
        <begin position="40"/>
        <end position="365"/>
    </location>
</feature>
<feature type="compositionally biased region" description="Acidic residues" evidence="1">
    <location>
        <begin position="472"/>
        <end position="485"/>
    </location>
</feature>
<protein>
    <submittedName>
        <fullName evidence="3">DUF222 domain-containing protein</fullName>
    </submittedName>
</protein>
<keyword evidence="4" id="KW-1185">Reference proteome</keyword>
<feature type="compositionally biased region" description="Basic and acidic residues" evidence="1">
    <location>
        <begin position="504"/>
        <end position="513"/>
    </location>
</feature>